<dbReference type="InterPro" id="IPR007863">
    <property type="entry name" value="Peptidase_M16_C"/>
</dbReference>
<dbReference type="EMBL" id="LN885086">
    <property type="protein sequence ID" value="CUQ65755.1"/>
    <property type="molecule type" value="Genomic_DNA"/>
</dbReference>
<sequence length="442" mass="49683">MRCRFPARVKAVQRGKPQSGSSYRKRVLDNGIRLVTERIPTLKSVTVGMWVNAGSRDETPSEAGYSHFLEHMLFKGTETRSAIDISREIDALGGEMNAFTTRETTTFYVKVLDQHLPQALELLADLLYRSRLSPKEIEKEKQVVLEEIRMVQDDPEDLVQELHTGLVMGRHPLSRPVLGLESTIAGLRRDDLRRYLAMHYQPKDMVLAVAGNFDQNRLDRVIDRFFGNHRSPVSPDGANGRKRWPPEICGGVILKRKPLEQVHLCVGLKGVAAGHKDRYAVYALNTVLGGSVSSRLFQEVREKRGLAYSIYSFLSGYSDGGTITIYAGTRAREVERVLDVIRREIRKIAAHGIEGEELRRAKEQMKGSLMLSLESSHSRMNKLAKDELIAGQHTSLEQMLMDIDELSLPRVARVAQGLFDQKTLAITCLGPLSSRQAAVLRQ</sequence>
<evidence type="ECO:0000256" key="2">
    <source>
        <dbReference type="ARBA" id="ARBA00007261"/>
    </source>
</evidence>
<comment type="cofactor">
    <cofactor evidence="1">
        <name>Zn(2+)</name>
        <dbReference type="ChEBI" id="CHEBI:29105"/>
    </cofactor>
</comment>
<dbReference type="Gene3D" id="3.30.830.10">
    <property type="entry name" value="Metalloenzyme, LuxS/M16 peptidase-like"/>
    <property type="match status" value="2"/>
</dbReference>
<protein>
    <submittedName>
        <fullName evidence="6">Uncharacterized zinc protease YmxG</fullName>
        <ecNumber evidence="6">3.4.24.-</ecNumber>
    </submittedName>
</protein>
<keyword evidence="6" id="KW-0645">Protease</keyword>
<organism evidence="6 7">
    <name type="scientific">Candidatus Nitrospira inopinata</name>
    <dbReference type="NCBI Taxonomy" id="1715989"/>
    <lineage>
        <taxon>Bacteria</taxon>
        <taxon>Pseudomonadati</taxon>
        <taxon>Nitrospirota</taxon>
        <taxon>Nitrospiria</taxon>
        <taxon>Nitrospirales</taxon>
        <taxon>Nitrospiraceae</taxon>
        <taxon>Nitrospira</taxon>
    </lineage>
</organism>
<name>A0A0S4KTU5_9BACT</name>
<dbReference type="AlphaFoldDB" id="A0A0S4KTU5"/>
<dbReference type="PANTHER" id="PTHR11851:SF49">
    <property type="entry name" value="MITOCHONDRIAL-PROCESSING PEPTIDASE SUBUNIT ALPHA"/>
    <property type="match status" value="1"/>
</dbReference>
<dbReference type="PANTHER" id="PTHR11851">
    <property type="entry name" value="METALLOPROTEASE"/>
    <property type="match status" value="1"/>
</dbReference>
<dbReference type="KEGG" id="nio:NITINOP_0780"/>
<dbReference type="SUPFAM" id="SSF63411">
    <property type="entry name" value="LuxS/MPP-like metallohydrolase"/>
    <property type="match status" value="2"/>
</dbReference>
<dbReference type="STRING" id="1715989.NITINOP_0780"/>
<proteinExistence type="inferred from homology"/>
<dbReference type="GO" id="GO:0004222">
    <property type="term" value="F:metalloendopeptidase activity"/>
    <property type="evidence" value="ECO:0007669"/>
    <property type="project" value="InterPro"/>
</dbReference>
<keyword evidence="7" id="KW-1185">Reference proteome</keyword>
<evidence type="ECO:0000256" key="1">
    <source>
        <dbReference type="ARBA" id="ARBA00001947"/>
    </source>
</evidence>
<evidence type="ECO:0000313" key="7">
    <source>
        <dbReference type="Proteomes" id="UP000066284"/>
    </source>
</evidence>
<evidence type="ECO:0000259" key="4">
    <source>
        <dbReference type="Pfam" id="PF00675"/>
    </source>
</evidence>
<evidence type="ECO:0000259" key="5">
    <source>
        <dbReference type="Pfam" id="PF05193"/>
    </source>
</evidence>
<dbReference type="GO" id="GO:0006508">
    <property type="term" value="P:proteolysis"/>
    <property type="evidence" value="ECO:0007669"/>
    <property type="project" value="UniProtKB-KW"/>
</dbReference>
<feature type="domain" description="Peptidase M16 C-terminal" evidence="5">
    <location>
        <begin position="188"/>
        <end position="365"/>
    </location>
</feature>
<evidence type="ECO:0000313" key="6">
    <source>
        <dbReference type="EMBL" id="CUQ65755.1"/>
    </source>
</evidence>
<dbReference type="InterPro" id="IPR050361">
    <property type="entry name" value="MPP/UQCRC_Complex"/>
</dbReference>
<dbReference type="GO" id="GO:0046872">
    <property type="term" value="F:metal ion binding"/>
    <property type="evidence" value="ECO:0007669"/>
    <property type="project" value="InterPro"/>
</dbReference>
<keyword evidence="6" id="KW-0378">Hydrolase</keyword>
<dbReference type="InterPro" id="IPR011765">
    <property type="entry name" value="Pept_M16_N"/>
</dbReference>
<dbReference type="Pfam" id="PF00675">
    <property type="entry name" value="Peptidase_M16"/>
    <property type="match status" value="1"/>
</dbReference>
<gene>
    <name evidence="6" type="primary">ymxG</name>
    <name evidence="6" type="ORF">NITINOP_0780</name>
</gene>
<dbReference type="OrthoDB" id="9811314at2"/>
<dbReference type="EC" id="3.4.24.-" evidence="6"/>
<dbReference type="InterPro" id="IPR001431">
    <property type="entry name" value="Pept_M16_Zn_BS"/>
</dbReference>
<accession>A0A0S4KTU5</accession>
<dbReference type="Proteomes" id="UP000066284">
    <property type="component" value="Chromosome 1"/>
</dbReference>
<dbReference type="Pfam" id="PF05193">
    <property type="entry name" value="Peptidase_M16_C"/>
    <property type="match status" value="1"/>
</dbReference>
<comment type="similarity">
    <text evidence="2 3">Belongs to the peptidase M16 family.</text>
</comment>
<feature type="domain" description="Peptidase M16 N-terminal" evidence="4">
    <location>
        <begin position="34"/>
        <end position="178"/>
    </location>
</feature>
<evidence type="ECO:0000256" key="3">
    <source>
        <dbReference type="RuleBase" id="RU004447"/>
    </source>
</evidence>
<dbReference type="InterPro" id="IPR011249">
    <property type="entry name" value="Metalloenz_LuxS/M16"/>
</dbReference>
<dbReference type="PROSITE" id="PS00143">
    <property type="entry name" value="INSULINASE"/>
    <property type="match status" value="1"/>
</dbReference>
<reference evidence="7" key="1">
    <citation type="submission" date="2015-09" db="EMBL/GenBank/DDBJ databases">
        <authorList>
            <person name="Daims H."/>
        </authorList>
    </citation>
    <scope>NUCLEOTIDE SEQUENCE [LARGE SCALE GENOMIC DNA]</scope>
</reference>
<dbReference type="FunFam" id="3.30.830.10:FF:000008">
    <property type="entry name" value="Mitochondrial-processing peptidase subunit beta"/>
    <property type="match status" value="1"/>
</dbReference>